<evidence type="ECO:0000313" key="1">
    <source>
        <dbReference type="EMBL" id="BDS11655.1"/>
    </source>
</evidence>
<dbReference type="EMBL" id="AP026867">
    <property type="protein sequence ID" value="BDS11655.1"/>
    <property type="molecule type" value="Genomic_DNA"/>
</dbReference>
<name>A0A915YEN9_9BACT</name>
<proteinExistence type="predicted"/>
<organism evidence="1 2">
    <name type="scientific">Aureispira anguillae</name>
    <dbReference type="NCBI Taxonomy" id="2864201"/>
    <lineage>
        <taxon>Bacteria</taxon>
        <taxon>Pseudomonadati</taxon>
        <taxon>Bacteroidota</taxon>
        <taxon>Saprospiria</taxon>
        <taxon>Saprospirales</taxon>
        <taxon>Saprospiraceae</taxon>
        <taxon>Aureispira</taxon>
    </lineage>
</organism>
<dbReference type="Proteomes" id="UP001060919">
    <property type="component" value="Chromosome"/>
</dbReference>
<accession>A0A915YEN9</accession>
<evidence type="ECO:0000313" key="2">
    <source>
        <dbReference type="Proteomes" id="UP001060919"/>
    </source>
</evidence>
<dbReference type="KEGG" id="aup:AsAng_0023690"/>
<reference evidence="1" key="1">
    <citation type="submission" date="2022-09" db="EMBL/GenBank/DDBJ databases">
        <title>Aureispira anguillicida sp. nov., isolated from Leptocephalus of Japanese eel Anguilla japonica.</title>
        <authorList>
            <person name="Yuasa K."/>
            <person name="Mekata T."/>
            <person name="Ikunari K."/>
        </authorList>
    </citation>
    <scope>NUCLEOTIDE SEQUENCE</scope>
    <source>
        <strain evidence="1">EL160426</strain>
    </source>
</reference>
<gene>
    <name evidence="1" type="ORF">AsAng_0023690</name>
</gene>
<sequence>MIYCLLNINNFIQKIENQIVIKFPLINYLFFNQPFLGIRDTLNEEFLFGIIQYTTLFFIIKFPKIDN</sequence>
<keyword evidence="2" id="KW-1185">Reference proteome</keyword>
<protein>
    <submittedName>
        <fullName evidence="1">Uncharacterized protein</fullName>
    </submittedName>
</protein>
<dbReference type="AlphaFoldDB" id="A0A915YEN9"/>